<keyword evidence="1" id="KW-0812">Transmembrane</keyword>
<dbReference type="PANTHER" id="PTHR31650">
    <property type="entry name" value="O-ACYLTRANSFERASE (WSD1-LIKE) FAMILY PROTEIN"/>
    <property type="match status" value="1"/>
</dbReference>
<reference evidence="2" key="1">
    <citation type="submission" date="2018-02" db="EMBL/GenBank/DDBJ databases">
        <title>Rhizophora mucronata_Transcriptome.</title>
        <authorList>
            <person name="Meera S.P."/>
            <person name="Sreeshan A."/>
            <person name="Augustine A."/>
        </authorList>
    </citation>
    <scope>NUCLEOTIDE SEQUENCE</scope>
    <source>
        <tissue evidence="2">Leaf</tissue>
    </source>
</reference>
<sequence>MEDREELTSDDHQEPLSPTARLFHATKFNCHIVAIMGFKTTMDPAVIRAGLEHTLLRHPRFSSKLMVRFICFCLMYLLLLPSFVATYVPRSFSPPLLFVQFCGLPPLDS</sequence>
<dbReference type="GO" id="GO:0005886">
    <property type="term" value="C:plasma membrane"/>
    <property type="evidence" value="ECO:0007669"/>
    <property type="project" value="TreeGrafter"/>
</dbReference>
<dbReference type="GO" id="GO:0008374">
    <property type="term" value="F:O-acyltransferase activity"/>
    <property type="evidence" value="ECO:0007669"/>
    <property type="project" value="InterPro"/>
</dbReference>
<dbReference type="PANTHER" id="PTHR31650:SF1">
    <property type="entry name" value="WAX ESTER SYNTHASE_DIACYLGLYCEROL ACYLTRANSFERASE 4-RELATED"/>
    <property type="match status" value="1"/>
</dbReference>
<evidence type="ECO:0000313" key="2">
    <source>
        <dbReference type="EMBL" id="MBW86346.1"/>
    </source>
</evidence>
<evidence type="ECO:0000256" key="1">
    <source>
        <dbReference type="SAM" id="Phobius"/>
    </source>
</evidence>
<protein>
    <submittedName>
        <fullName evidence="2">Uncharacterized protein</fullName>
    </submittedName>
</protein>
<name>A0A2P2IYN7_RHIMU</name>
<accession>A0A2P2IYN7</accession>
<dbReference type="AlphaFoldDB" id="A0A2P2IYN7"/>
<proteinExistence type="predicted"/>
<organism evidence="2">
    <name type="scientific">Rhizophora mucronata</name>
    <name type="common">Asiatic mangrove</name>
    <dbReference type="NCBI Taxonomy" id="61149"/>
    <lineage>
        <taxon>Eukaryota</taxon>
        <taxon>Viridiplantae</taxon>
        <taxon>Streptophyta</taxon>
        <taxon>Embryophyta</taxon>
        <taxon>Tracheophyta</taxon>
        <taxon>Spermatophyta</taxon>
        <taxon>Magnoliopsida</taxon>
        <taxon>eudicotyledons</taxon>
        <taxon>Gunneridae</taxon>
        <taxon>Pentapetalae</taxon>
        <taxon>rosids</taxon>
        <taxon>fabids</taxon>
        <taxon>Malpighiales</taxon>
        <taxon>Rhizophoraceae</taxon>
        <taxon>Rhizophora</taxon>
    </lineage>
</organism>
<dbReference type="EMBL" id="GGEC01005863">
    <property type="protein sequence ID" value="MBW86346.1"/>
    <property type="molecule type" value="Transcribed_RNA"/>
</dbReference>
<keyword evidence="1" id="KW-0472">Membrane</keyword>
<dbReference type="GO" id="GO:0019432">
    <property type="term" value="P:triglyceride biosynthetic process"/>
    <property type="evidence" value="ECO:0007669"/>
    <property type="project" value="TreeGrafter"/>
</dbReference>
<keyword evidence="1" id="KW-1133">Transmembrane helix</keyword>
<feature type="transmembrane region" description="Helical" evidence="1">
    <location>
        <begin position="65"/>
        <end position="88"/>
    </location>
</feature>
<dbReference type="InterPro" id="IPR045034">
    <property type="entry name" value="O-acyltransferase_WSD1-like"/>
</dbReference>